<feature type="transmembrane region" description="Helical" evidence="6">
    <location>
        <begin position="26"/>
        <end position="46"/>
    </location>
</feature>
<dbReference type="InterPro" id="IPR011699">
    <property type="entry name" value="MFS_Mycoplasma"/>
</dbReference>
<sequence length="487" mass="53547">MEKQNFLLKFASKNVKVQSLTFSKGVILWALLAFAYLIFVMNWGFASAGLNGKAGLQVNGYLGYLGHFFPDASDAPSSVVNRAVDWGITIGRAIGSILVGWLIVKVSHKYAVIISLVFMLFGIAAPYSPSYAGFIILRTILAIGGTMQIVLLQPVVARYMNQRQKALFSKLSPFFYPIGTIITLLPFVVGEKIKVEIQGQWQTIFLVISLLTLIPLIGYIILGAKFDLYPDAIAARQTAEPLSLFKFFKQKDTWVWALLYGSWLIAVVFPFALSKPLFHRFIGDTTNSYEEQINVFIIVFLAGMFVGPFTVGLISQYQLKRRAFIAGVIGFGVLMYILATITFIKGVATEVPGQYGGYSALFLILGLVMGTCLWGIQGVLLNLPHEYKGANPRKIGYQFGLIWGLGYAFWTIANIITGLVSTPPGVDIKTDASASSNFATGAYVLVIIFSLLAVGAIFLLKEPNPSYPSLAKILVQRKFSEIVKISK</sequence>
<evidence type="ECO:0000313" key="8">
    <source>
        <dbReference type="Proteomes" id="UP000019229"/>
    </source>
</evidence>
<dbReference type="CDD" id="cd06174">
    <property type="entry name" value="MFS"/>
    <property type="match status" value="1"/>
</dbReference>
<organism evidence="7 8">
    <name type="scientific">Mesomycoplasma bovoculi M165/69</name>
    <dbReference type="NCBI Taxonomy" id="743966"/>
    <lineage>
        <taxon>Bacteria</taxon>
        <taxon>Bacillati</taxon>
        <taxon>Mycoplasmatota</taxon>
        <taxon>Mycoplasmoidales</taxon>
        <taxon>Metamycoplasmataceae</taxon>
        <taxon>Mesomycoplasma</taxon>
    </lineage>
</organism>
<dbReference type="eggNOG" id="COG2814">
    <property type="taxonomic scope" value="Bacteria"/>
</dbReference>
<dbReference type="SUPFAM" id="SSF103473">
    <property type="entry name" value="MFS general substrate transporter"/>
    <property type="match status" value="1"/>
</dbReference>
<feature type="transmembrane region" description="Helical" evidence="6">
    <location>
        <begin position="201"/>
        <end position="222"/>
    </location>
</feature>
<evidence type="ECO:0000256" key="1">
    <source>
        <dbReference type="ARBA" id="ARBA00004651"/>
    </source>
</evidence>
<evidence type="ECO:0000256" key="6">
    <source>
        <dbReference type="SAM" id="Phobius"/>
    </source>
</evidence>
<feature type="transmembrane region" description="Helical" evidence="6">
    <location>
        <begin position="293"/>
        <end position="311"/>
    </location>
</feature>
<dbReference type="RefSeq" id="WP_025279610.1">
    <property type="nucleotide sequence ID" value="NZ_CP007154.1"/>
</dbReference>
<feature type="transmembrane region" description="Helical" evidence="6">
    <location>
        <begin position="395"/>
        <end position="420"/>
    </location>
</feature>
<evidence type="ECO:0000256" key="2">
    <source>
        <dbReference type="ARBA" id="ARBA00022475"/>
    </source>
</evidence>
<accession>W5USY0</accession>
<dbReference type="Pfam" id="PF07672">
    <property type="entry name" value="MFS_Mycoplasma"/>
    <property type="match status" value="1"/>
</dbReference>
<dbReference type="KEGG" id="mbc:MYB_01155"/>
<dbReference type="EMBL" id="CP007154">
    <property type="protein sequence ID" value="AHH45242.1"/>
    <property type="molecule type" value="Genomic_DNA"/>
</dbReference>
<feature type="transmembrane region" description="Helical" evidence="6">
    <location>
        <begin position="356"/>
        <end position="383"/>
    </location>
</feature>
<dbReference type="InterPro" id="IPR054938">
    <property type="entry name" value="Hexose_phos_transporter"/>
</dbReference>
<feature type="transmembrane region" description="Helical" evidence="6">
    <location>
        <begin position="135"/>
        <end position="159"/>
    </location>
</feature>
<feature type="transmembrane region" description="Helical" evidence="6">
    <location>
        <begin position="86"/>
        <end position="104"/>
    </location>
</feature>
<dbReference type="OrthoDB" id="399989at2"/>
<feature type="transmembrane region" description="Helical" evidence="6">
    <location>
        <begin position="440"/>
        <end position="460"/>
    </location>
</feature>
<dbReference type="Proteomes" id="UP000019229">
    <property type="component" value="Chromosome"/>
</dbReference>
<comment type="subcellular location">
    <subcellularLocation>
        <location evidence="1">Cell membrane</location>
        <topology evidence="1">Multi-pass membrane protein</topology>
    </subcellularLocation>
</comment>
<keyword evidence="5 6" id="KW-0472">Membrane</keyword>
<dbReference type="InterPro" id="IPR036259">
    <property type="entry name" value="MFS_trans_sf"/>
</dbReference>
<keyword evidence="8" id="KW-1185">Reference proteome</keyword>
<dbReference type="HOGENOM" id="CLU_033053_0_0_14"/>
<gene>
    <name evidence="7" type="ORF">MYB_01155</name>
</gene>
<name>W5USY0_9BACT</name>
<proteinExistence type="predicted"/>
<dbReference type="AlphaFoldDB" id="W5USY0"/>
<dbReference type="STRING" id="743966.MYB_01155"/>
<keyword evidence="4 6" id="KW-1133">Transmembrane helix</keyword>
<feature type="transmembrane region" description="Helical" evidence="6">
    <location>
        <begin position="171"/>
        <end position="189"/>
    </location>
</feature>
<keyword evidence="3 6" id="KW-0812">Transmembrane</keyword>
<dbReference type="Gene3D" id="1.20.1250.20">
    <property type="entry name" value="MFS general substrate transporter like domains"/>
    <property type="match status" value="2"/>
</dbReference>
<feature type="transmembrane region" description="Helical" evidence="6">
    <location>
        <begin position="323"/>
        <end position="344"/>
    </location>
</feature>
<protein>
    <submittedName>
        <fullName evidence="7">Major facilitator protein</fullName>
    </submittedName>
</protein>
<reference evidence="7 8" key="1">
    <citation type="journal article" date="2014" name="Genome Announc.">
        <title>Complete Genome Sequence of Mycoplasma bovoculi Strain M165/69T (ATCC 29104).</title>
        <authorList>
            <person name="Calcutt M.J."/>
            <person name="Foecking M.F."/>
        </authorList>
    </citation>
    <scope>NUCLEOTIDE SEQUENCE [LARGE SCALE GENOMIC DNA]</scope>
    <source>
        <strain evidence="7">M165/69</strain>
    </source>
</reference>
<dbReference type="PATRIC" id="fig|743966.3.peg.233"/>
<keyword evidence="2" id="KW-1003">Cell membrane</keyword>
<evidence type="ECO:0000313" key="7">
    <source>
        <dbReference type="EMBL" id="AHH45242.1"/>
    </source>
</evidence>
<evidence type="ECO:0000256" key="5">
    <source>
        <dbReference type="ARBA" id="ARBA00023136"/>
    </source>
</evidence>
<evidence type="ECO:0000256" key="4">
    <source>
        <dbReference type="ARBA" id="ARBA00022989"/>
    </source>
</evidence>
<evidence type="ECO:0000256" key="3">
    <source>
        <dbReference type="ARBA" id="ARBA00022692"/>
    </source>
</evidence>
<feature type="transmembrane region" description="Helical" evidence="6">
    <location>
        <begin position="254"/>
        <end position="273"/>
    </location>
</feature>
<dbReference type="NCBIfam" id="NF043062">
    <property type="entry name" value="MMSYN1_0881"/>
    <property type="match status" value="1"/>
</dbReference>
<feature type="transmembrane region" description="Helical" evidence="6">
    <location>
        <begin position="111"/>
        <end position="129"/>
    </location>
</feature>
<dbReference type="GO" id="GO:0005886">
    <property type="term" value="C:plasma membrane"/>
    <property type="evidence" value="ECO:0007669"/>
    <property type="project" value="UniProtKB-SubCell"/>
</dbReference>